<evidence type="ECO:0000256" key="7">
    <source>
        <dbReference type="ARBA" id="ARBA00023033"/>
    </source>
</evidence>
<evidence type="ECO:0000256" key="11">
    <source>
        <dbReference type="SAM" id="SignalP"/>
    </source>
</evidence>
<keyword evidence="8" id="KW-0470">Melanin biosynthesis</keyword>
<evidence type="ECO:0000256" key="9">
    <source>
        <dbReference type="ARBA" id="ARBA00048233"/>
    </source>
</evidence>
<dbReference type="OrthoDB" id="6132182at2759"/>
<dbReference type="AlphaFoldDB" id="A0A9P4QYU9"/>
<evidence type="ECO:0000256" key="8">
    <source>
        <dbReference type="ARBA" id="ARBA00023101"/>
    </source>
</evidence>
<dbReference type="GO" id="GO:0046872">
    <property type="term" value="F:metal ion binding"/>
    <property type="evidence" value="ECO:0007669"/>
    <property type="project" value="UniProtKB-KW"/>
</dbReference>
<organism evidence="13 14">
    <name type="scientific">Polyplosphaeria fusca</name>
    <dbReference type="NCBI Taxonomy" id="682080"/>
    <lineage>
        <taxon>Eukaryota</taxon>
        <taxon>Fungi</taxon>
        <taxon>Dikarya</taxon>
        <taxon>Ascomycota</taxon>
        <taxon>Pezizomycotina</taxon>
        <taxon>Dothideomycetes</taxon>
        <taxon>Pleosporomycetidae</taxon>
        <taxon>Pleosporales</taxon>
        <taxon>Tetraplosphaeriaceae</taxon>
        <taxon>Polyplosphaeria</taxon>
    </lineage>
</organism>
<dbReference type="InterPro" id="IPR041640">
    <property type="entry name" value="Tyrosinase_C"/>
</dbReference>
<keyword evidence="14" id="KW-1185">Reference proteome</keyword>
<dbReference type="GO" id="GO:0004503">
    <property type="term" value="F:tyrosinase activity"/>
    <property type="evidence" value="ECO:0007669"/>
    <property type="project" value="UniProtKB-EC"/>
</dbReference>
<keyword evidence="11" id="KW-0732">Signal</keyword>
<feature type="chain" id="PRO_5040361942" description="tyrosinase" evidence="11">
    <location>
        <begin position="32"/>
        <end position="620"/>
    </location>
</feature>
<dbReference type="InterPro" id="IPR002227">
    <property type="entry name" value="Tyrosinase_Cu-bd"/>
</dbReference>
<keyword evidence="6" id="KW-0186">Copper</keyword>
<evidence type="ECO:0000256" key="3">
    <source>
        <dbReference type="ARBA" id="ARBA00011906"/>
    </source>
</evidence>
<dbReference type="PANTHER" id="PTHR11474">
    <property type="entry name" value="TYROSINASE FAMILY MEMBER"/>
    <property type="match status" value="1"/>
</dbReference>
<comment type="caution">
    <text evidence="13">The sequence shown here is derived from an EMBL/GenBank/DDBJ whole genome shotgun (WGS) entry which is preliminary data.</text>
</comment>
<feature type="signal peptide" evidence="11">
    <location>
        <begin position="1"/>
        <end position="31"/>
    </location>
</feature>
<evidence type="ECO:0000256" key="4">
    <source>
        <dbReference type="ARBA" id="ARBA00022723"/>
    </source>
</evidence>
<evidence type="ECO:0000256" key="2">
    <source>
        <dbReference type="ARBA" id="ARBA00009928"/>
    </source>
</evidence>
<evidence type="ECO:0000256" key="5">
    <source>
        <dbReference type="ARBA" id="ARBA00023002"/>
    </source>
</evidence>
<dbReference type="GO" id="GO:0042438">
    <property type="term" value="P:melanin biosynthetic process"/>
    <property type="evidence" value="ECO:0007669"/>
    <property type="project" value="UniProtKB-KW"/>
</dbReference>
<dbReference type="PROSITE" id="PS00498">
    <property type="entry name" value="TYROSINASE_2"/>
    <property type="match status" value="1"/>
</dbReference>
<dbReference type="SUPFAM" id="SSF48056">
    <property type="entry name" value="Di-copper centre-containing domain"/>
    <property type="match status" value="1"/>
</dbReference>
<evidence type="ECO:0000313" key="13">
    <source>
        <dbReference type="EMBL" id="KAF2735384.1"/>
    </source>
</evidence>
<dbReference type="EC" id="1.14.18.1" evidence="3"/>
<accession>A0A9P4QYU9</accession>
<feature type="domain" description="Tyrosinase copper-binding" evidence="12">
    <location>
        <begin position="329"/>
        <end position="340"/>
    </location>
</feature>
<sequence length="620" mass="67405">MATTILSRAFKLLSLIQLLSTLVACTPLVLTEDGAFEYNASPLQPRQSGFFSVLGTPGDGTTSVQPRLEIRQLQQNADQWNIYLLGLRKFQNMTQSDRSSWYQVAGIHGRPYIAWDSVQAASGGSGGYCTHGSNIFPTWHRPYIALFEQILYQSIQAAVAEFPAGSAQRNRYNTALATFRIPYWDWAAIPPSGQSSFPAVLQQPTISVVLPNGTTTINNPLFSYVFHPLSASDMGNVVPWSVYPSTLRSPSTRTAKAVSQNSKVASGLDQNRPNIQSRVYNVLALQNDYDDISNDQTDGDSLESTHDTIHTLVGAGNGHMGQVPYAAFDPAFMLHHANVDRMFAIWQALNPNSYVSPASNPYATFWSRAGATADTNTPLKPFHKDSAGNFWTSTTVRSTSTFGYTYPELVNSNTTSLIATINALYGPNATAPSQRTRRSDPLLSPRRLRNVAGAPLFSAQRQYIANMRVQRFGLDGSFNIYVFLGAAPDSDPSTWADSASFVGLTGIFTATSSVQSEDVKASATAHGAVELTAALEAKVKSGEACGMGEKCVGAYLKEKLHWRVSKLDGTAIDVENTPGFEISVVWAKIRPAKNQYEFPKRVGGYQTLIEATEGQAGGLS</sequence>
<dbReference type="Pfam" id="PF18132">
    <property type="entry name" value="Tyrosinase_C"/>
    <property type="match status" value="1"/>
</dbReference>
<dbReference type="EMBL" id="ML996136">
    <property type="protein sequence ID" value="KAF2735384.1"/>
    <property type="molecule type" value="Genomic_DNA"/>
</dbReference>
<dbReference type="PANTHER" id="PTHR11474:SF76">
    <property type="entry name" value="SHKT DOMAIN-CONTAINING PROTEIN"/>
    <property type="match status" value="1"/>
</dbReference>
<evidence type="ECO:0000259" key="12">
    <source>
        <dbReference type="PROSITE" id="PS00498"/>
    </source>
</evidence>
<name>A0A9P4QYU9_9PLEO</name>
<dbReference type="Gene3D" id="2.60.310.20">
    <property type="match status" value="1"/>
</dbReference>
<dbReference type="Gene3D" id="1.10.1280.10">
    <property type="entry name" value="Di-copper center containing domain from catechol oxidase"/>
    <property type="match status" value="1"/>
</dbReference>
<comment type="catalytic activity">
    <reaction evidence="9">
        <text>2 L-dopa + O2 = 2 L-dopaquinone + 2 H2O</text>
        <dbReference type="Rhea" id="RHEA:34287"/>
        <dbReference type="ChEBI" id="CHEBI:15377"/>
        <dbReference type="ChEBI" id="CHEBI:15379"/>
        <dbReference type="ChEBI" id="CHEBI:57504"/>
        <dbReference type="ChEBI" id="CHEBI:57924"/>
        <dbReference type="EC" id="1.14.18.1"/>
    </reaction>
</comment>
<dbReference type="PRINTS" id="PR00092">
    <property type="entry name" value="TYROSINASE"/>
</dbReference>
<keyword evidence="5" id="KW-0560">Oxidoreductase</keyword>
<comment type="catalytic activity">
    <reaction evidence="10">
        <text>L-tyrosine + O2 = L-dopaquinone + H2O</text>
        <dbReference type="Rhea" id="RHEA:18117"/>
        <dbReference type="ChEBI" id="CHEBI:15377"/>
        <dbReference type="ChEBI" id="CHEBI:15379"/>
        <dbReference type="ChEBI" id="CHEBI:57924"/>
        <dbReference type="ChEBI" id="CHEBI:58315"/>
        <dbReference type="EC" id="1.14.18.1"/>
    </reaction>
</comment>
<reference evidence="13" key="1">
    <citation type="journal article" date="2020" name="Stud. Mycol.">
        <title>101 Dothideomycetes genomes: a test case for predicting lifestyles and emergence of pathogens.</title>
        <authorList>
            <person name="Haridas S."/>
            <person name="Albert R."/>
            <person name="Binder M."/>
            <person name="Bloem J."/>
            <person name="Labutti K."/>
            <person name="Salamov A."/>
            <person name="Andreopoulos B."/>
            <person name="Baker S."/>
            <person name="Barry K."/>
            <person name="Bills G."/>
            <person name="Bluhm B."/>
            <person name="Cannon C."/>
            <person name="Castanera R."/>
            <person name="Culley D."/>
            <person name="Daum C."/>
            <person name="Ezra D."/>
            <person name="Gonzalez J."/>
            <person name="Henrissat B."/>
            <person name="Kuo A."/>
            <person name="Liang C."/>
            <person name="Lipzen A."/>
            <person name="Lutzoni F."/>
            <person name="Magnuson J."/>
            <person name="Mondo S."/>
            <person name="Nolan M."/>
            <person name="Ohm R."/>
            <person name="Pangilinan J."/>
            <person name="Park H.-J."/>
            <person name="Ramirez L."/>
            <person name="Alfaro M."/>
            <person name="Sun H."/>
            <person name="Tritt A."/>
            <person name="Yoshinaga Y."/>
            <person name="Zwiers L.-H."/>
            <person name="Turgeon B."/>
            <person name="Goodwin S."/>
            <person name="Spatafora J."/>
            <person name="Crous P."/>
            <person name="Grigoriev I."/>
        </authorList>
    </citation>
    <scope>NUCLEOTIDE SEQUENCE</scope>
    <source>
        <strain evidence="13">CBS 125425</strain>
    </source>
</reference>
<evidence type="ECO:0000256" key="10">
    <source>
        <dbReference type="ARBA" id="ARBA00048881"/>
    </source>
</evidence>
<keyword evidence="4" id="KW-0479">Metal-binding</keyword>
<dbReference type="Pfam" id="PF00264">
    <property type="entry name" value="Tyrosinase"/>
    <property type="match status" value="1"/>
</dbReference>
<protein>
    <recommendedName>
        <fullName evidence="3">tyrosinase</fullName>
        <ecNumber evidence="3">1.14.18.1</ecNumber>
    </recommendedName>
</protein>
<dbReference type="Proteomes" id="UP000799444">
    <property type="component" value="Unassembled WGS sequence"/>
</dbReference>
<dbReference type="InterPro" id="IPR008922">
    <property type="entry name" value="Di-copper_centre_dom_sf"/>
</dbReference>
<keyword evidence="7" id="KW-0503">Monooxygenase</keyword>
<dbReference type="InterPro" id="IPR050316">
    <property type="entry name" value="Tyrosinase/Hemocyanin"/>
</dbReference>
<evidence type="ECO:0000256" key="1">
    <source>
        <dbReference type="ARBA" id="ARBA00001973"/>
    </source>
</evidence>
<evidence type="ECO:0000313" key="14">
    <source>
        <dbReference type="Proteomes" id="UP000799444"/>
    </source>
</evidence>
<comment type="similarity">
    <text evidence="2">Belongs to the tyrosinase family.</text>
</comment>
<gene>
    <name evidence="13" type="ORF">EJ04DRAFT_552006</name>
</gene>
<comment type="cofactor">
    <cofactor evidence="1">
        <name>Cu(2+)</name>
        <dbReference type="ChEBI" id="CHEBI:29036"/>
    </cofactor>
</comment>
<proteinExistence type="inferred from homology"/>
<evidence type="ECO:0000256" key="6">
    <source>
        <dbReference type="ARBA" id="ARBA00023008"/>
    </source>
</evidence>